<name>A0AAW0B4Q0_9AGAR</name>
<feature type="compositionally biased region" description="Acidic residues" evidence="1">
    <location>
        <begin position="206"/>
        <end position="218"/>
    </location>
</feature>
<evidence type="ECO:0000256" key="1">
    <source>
        <dbReference type="SAM" id="MobiDB-lite"/>
    </source>
</evidence>
<comment type="caution">
    <text evidence="2">The sequence shown here is derived from an EMBL/GenBank/DDBJ whole genome shotgun (WGS) entry which is preliminary data.</text>
</comment>
<evidence type="ECO:0000313" key="2">
    <source>
        <dbReference type="EMBL" id="KAK7021016.1"/>
    </source>
</evidence>
<keyword evidence="3" id="KW-1185">Reference proteome</keyword>
<dbReference type="AlphaFoldDB" id="A0AAW0B4Q0"/>
<reference evidence="2 3" key="1">
    <citation type="journal article" date="2024" name="J Genomics">
        <title>Draft genome sequencing and assembly of Favolaschia claudopus CIRM-BRFM 2984 isolated from oak limbs.</title>
        <authorList>
            <person name="Navarro D."/>
            <person name="Drula E."/>
            <person name="Chaduli D."/>
            <person name="Cazenave R."/>
            <person name="Ahrendt S."/>
            <person name="Wang J."/>
            <person name="Lipzen A."/>
            <person name="Daum C."/>
            <person name="Barry K."/>
            <person name="Grigoriev I.V."/>
            <person name="Favel A."/>
            <person name="Rosso M.N."/>
            <person name="Martin F."/>
        </authorList>
    </citation>
    <scope>NUCLEOTIDE SEQUENCE [LARGE SCALE GENOMIC DNA]</scope>
    <source>
        <strain evidence="2 3">CIRM-BRFM 2984</strain>
    </source>
</reference>
<dbReference type="EMBL" id="JAWWNJ010000040">
    <property type="protein sequence ID" value="KAK7021016.1"/>
    <property type="molecule type" value="Genomic_DNA"/>
</dbReference>
<gene>
    <name evidence="2" type="ORF">R3P38DRAFT_3548555</name>
</gene>
<feature type="compositionally biased region" description="Basic residues" evidence="1">
    <location>
        <begin position="147"/>
        <end position="160"/>
    </location>
</feature>
<feature type="compositionally biased region" description="Low complexity" evidence="1">
    <location>
        <begin position="135"/>
        <end position="146"/>
    </location>
</feature>
<accession>A0AAW0B4Q0</accession>
<dbReference type="InterPro" id="IPR041078">
    <property type="entry name" value="Plavaka"/>
</dbReference>
<organism evidence="2 3">
    <name type="scientific">Favolaschia claudopus</name>
    <dbReference type="NCBI Taxonomy" id="2862362"/>
    <lineage>
        <taxon>Eukaryota</taxon>
        <taxon>Fungi</taxon>
        <taxon>Dikarya</taxon>
        <taxon>Basidiomycota</taxon>
        <taxon>Agaricomycotina</taxon>
        <taxon>Agaricomycetes</taxon>
        <taxon>Agaricomycetidae</taxon>
        <taxon>Agaricales</taxon>
        <taxon>Marasmiineae</taxon>
        <taxon>Mycenaceae</taxon>
        <taxon>Favolaschia</taxon>
    </lineage>
</organism>
<dbReference type="Proteomes" id="UP001362999">
    <property type="component" value="Unassembled WGS sequence"/>
</dbReference>
<feature type="region of interest" description="Disordered" evidence="1">
    <location>
        <begin position="127"/>
        <end position="253"/>
    </location>
</feature>
<sequence>MHSSSRKGDFVLIDHRGSTTPIAYVESQFPDIVSLFRAVDTSSLGAAYKANARVRLIRDLWERLGMEWPKSGTPQAVVEVDGGLTISIPDLLPLFLKSPALGTFANHVTDHNICAAAKDKLLAKKKTAVNPSANKKSTPALSSSTSSKRRFTTPRTKSPKCTRQQPPVALPTPKLTHRMLSPGSDDSDFQGMPVDSELGGFSPEPAEYEDDADQDPPEDFAVPPAPESSAAVPPTNSRKHPRPTVEEVEDEEDEFIQPFHPEYEAGAIFRDEQPFETEYESLRRQQEKENLPPWAPFETREEWELAHQGKMDELLKLKAVREKINPSYHNSRSFYQRIDALPRGPGWKCELFSLTGDEVDGKGQAKTEVVELWYRDPVECIKELLGNPLFKDQGYEPSRLFKKFVDEKLENRKFSEMWTADFWWEIQKLLPKGATLIPIILASDKTQLTRFSGDKQAWPLEIFIKKRRSAIAYQLYHDCMRKILATVVTAGNKGELMACADRCRRLGFPILAAFIADYPEQCLCVNAPNARGDPGSAPWRDPDETLEILRAQANGECPIEFVEQQLRAIQPFWADLPHANIFRSMTPDLLHESHNGAFGDHAVKWTTQAMAGGEAEIDQRFRAMTPHPSLRHFKKGISGVSQWTGRERKEMEKVYLGILADATDPEVLLAARAILDFIYYAHFETHCDESLAELDAAWVSFHAHKHAFIRLGLRDHFNISKIHKLKHYVDSIRSRGTADGTNSEGMERLHIDLAKLGYRASNKKDYTQQMTVWLQRQEAVRKFKNYIRWVDSESDSAARSSDSEESDTSSDSDAAILLLLLVRHLRLQLFLSPKNLSNHMKFD</sequence>
<dbReference type="Pfam" id="PF18759">
    <property type="entry name" value="Plavaka"/>
    <property type="match status" value="2"/>
</dbReference>
<protein>
    <submittedName>
        <fullName evidence="2">Uncharacterized protein</fullName>
    </submittedName>
</protein>
<proteinExistence type="predicted"/>
<evidence type="ECO:0000313" key="3">
    <source>
        <dbReference type="Proteomes" id="UP001362999"/>
    </source>
</evidence>